<dbReference type="Gene3D" id="1.10.10.10">
    <property type="entry name" value="Winged helix-like DNA-binding domain superfamily/Winged helix DNA-binding domain"/>
    <property type="match status" value="1"/>
</dbReference>
<dbReference type="EMBL" id="JACMSC010000005">
    <property type="protein sequence ID" value="KAG6522396.1"/>
    <property type="molecule type" value="Genomic_DNA"/>
</dbReference>
<dbReference type="CDD" id="cd07323">
    <property type="entry name" value="LAM"/>
    <property type="match status" value="1"/>
</dbReference>
<evidence type="ECO:0000256" key="1">
    <source>
        <dbReference type="ARBA" id="ARBA00022884"/>
    </source>
</evidence>
<feature type="compositionally biased region" description="Polar residues" evidence="3">
    <location>
        <begin position="136"/>
        <end position="162"/>
    </location>
</feature>
<dbReference type="InterPro" id="IPR036390">
    <property type="entry name" value="WH_DNA-bd_sf"/>
</dbReference>
<feature type="compositionally biased region" description="Basic and acidic residues" evidence="3">
    <location>
        <begin position="59"/>
        <end position="71"/>
    </location>
</feature>
<gene>
    <name evidence="5" type="ORF">ZIOFF_019536</name>
</gene>
<dbReference type="SMART" id="SM00715">
    <property type="entry name" value="LA"/>
    <property type="match status" value="1"/>
</dbReference>
<dbReference type="PANTHER" id="PTHR22792">
    <property type="entry name" value="LUPUS LA PROTEIN-RELATED"/>
    <property type="match status" value="1"/>
</dbReference>
<evidence type="ECO:0000256" key="2">
    <source>
        <dbReference type="PROSITE-ProRule" id="PRU00332"/>
    </source>
</evidence>
<evidence type="ECO:0000259" key="4">
    <source>
        <dbReference type="PROSITE" id="PS50961"/>
    </source>
</evidence>
<feature type="domain" description="HTH La-type RNA-binding" evidence="4">
    <location>
        <begin position="365"/>
        <end position="454"/>
    </location>
</feature>
<dbReference type="GO" id="GO:0003723">
    <property type="term" value="F:RNA binding"/>
    <property type="evidence" value="ECO:0007669"/>
    <property type="project" value="UniProtKB-UniRule"/>
</dbReference>
<organism evidence="5 6">
    <name type="scientific">Zingiber officinale</name>
    <name type="common">Ginger</name>
    <name type="synonym">Amomum zingiber</name>
    <dbReference type="NCBI Taxonomy" id="94328"/>
    <lineage>
        <taxon>Eukaryota</taxon>
        <taxon>Viridiplantae</taxon>
        <taxon>Streptophyta</taxon>
        <taxon>Embryophyta</taxon>
        <taxon>Tracheophyta</taxon>
        <taxon>Spermatophyta</taxon>
        <taxon>Magnoliopsida</taxon>
        <taxon>Liliopsida</taxon>
        <taxon>Zingiberales</taxon>
        <taxon>Zingiberaceae</taxon>
        <taxon>Zingiber</taxon>
    </lineage>
</organism>
<sequence>MAAAAAADPSSPSLSPRASLAARHPWPLVNGAEPEGPAADALPSPSSPSPAVAIADLEISDRSPQEVHAEDGFTDAAQGTKQAWKRPDNVSAKAGGAVMGGAASWPALSETAKPSPKSSSSDTLKSLAEAPLSAPAGTTISTSSPKPNSNPYLSRNHTTPARQKTMKRGGGSNISSSGASGDGGMTLPSPSPTLSPMANSEKHAPSEIPFSPRDQITRKNTNWDRGNTLGRSVLHANDGSDLKSYGGYRRWNNGGGAGSHNNYNNHRDVERGVYDGYRRNAGGTDARMQPRNARLLRPPTSPVAPPFLGPPPQVGPFGNQIVFPDVPSPVFYIATQPPPGGVPFVPHPAVLPQMFIPTIDPQRSNLLKQIDYYFSSAIAFPSFSAENLCRDVYLRQNMDEQGWVPVSLIAGFNRVKQLTNSIEFILETLQLSAVLEVQGDKIRKHHDWMNWVLPPTDKQSANVSSQLPTSPNFNNLAACHGIGYTYQNSMRLPNPSELLSRSASGNLSNQIEVPVNHNWDANGQVMIADSDKIKPGRSLLRSDTF</sequence>
<comment type="caution">
    <text evidence="5">The sequence shown here is derived from an EMBL/GenBank/DDBJ whole genome shotgun (WGS) entry which is preliminary data.</text>
</comment>
<dbReference type="Pfam" id="PF05383">
    <property type="entry name" value="La"/>
    <property type="match status" value="1"/>
</dbReference>
<proteinExistence type="predicted"/>
<dbReference type="Proteomes" id="UP000734854">
    <property type="component" value="Unassembled WGS sequence"/>
</dbReference>
<keyword evidence="6" id="KW-1185">Reference proteome</keyword>
<dbReference type="InterPro" id="IPR036388">
    <property type="entry name" value="WH-like_DNA-bd_sf"/>
</dbReference>
<feature type="region of interest" description="Disordered" evidence="3">
    <location>
        <begin position="25"/>
        <end position="244"/>
    </location>
</feature>
<reference evidence="5 6" key="1">
    <citation type="submission" date="2020-08" db="EMBL/GenBank/DDBJ databases">
        <title>Plant Genome Project.</title>
        <authorList>
            <person name="Zhang R.-G."/>
        </authorList>
    </citation>
    <scope>NUCLEOTIDE SEQUENCE [LARGE SCALE GENOMIC DNA]</scope>
    <source>
        <tissue evidence="5">Rhizome</tissue>
    </source>
</reference>
<keyword evidence="1 2" id="KW-0694">RNA-binding</keyword>
<dbReference type="PANTHER" id="PTHR22792:SF132">
    <property type="entry name" value="LA-RELATED PROTEIN 1"/>
    <property type="match status" value="1"/>
</dbReference>
<feature type="compositionally biased region" description="Low complexity" evidence="3">
    <location>
        <begin position="186"/>
        <end position="196"/>
    </location>
</feature>
<accession>A0A8J5HY09</accession>
<dbReference type="GO" id="GO:0005737">
    <property type="term" value="C:cytoplasm"/>
    <property type="evidence" value="ECO:0007669"/>
    <property type="project" value="UniProtKB-ARBA"/>
</dbReference>
<evidence type="ECO:0000313" key="5">
    <source>
        <dbReference type="EMBL" id="KAG6522396.1"/>
    </source>
</evidence>
<evidence type="ECO:0000256" key="3">
    <source>
        <dbReference type="SAM" id="MobiDB-lite"/>
    </source>
</evidence>
<name>A0A8J5HY09_ZINOF</name>
<dbReference type="InterPro" id="IPR045180">
    <property type="entry name" value="La_dom_prot"/>
</dbReference>
<dbReference type="SUPFAM" id="SSF46785">
    <property type="entry name" value="Winged helix' DNA-binding domain"/>
    <property type="match status" value="1"/>
</dbReference>
<dbReference type="AlphaFoldDB" id="A0A8J5HY09"/>
<feature type="compositionally biased region" description="Low complexity" evidence="3">
    <location>
        <begin position="37"/>
        <end position="55"/>
    </location>
</feature>
<feature type="compositionally biased region" description="Low complexity" evidence="3">
    <location>
        <begin position="92"/>
        <end position="129"/>
    </location>
</feature>
<protein>
    <recommendedName>
        <fullName evidence="4">HTH La-type RNA-binding domain-containing protein</fullName>
    </recommendedName>
</protein>
<dbReference type="PROSITE" id="PS50961">
    <property type="entry name" value="HTH_LA"/>
    <property type="match status" value="1"/>
</dbReference>
<evidence type="ECO:0000313" key="6">
    <source>
        <dbReference type="Proteomes" id="UP000734854"/>
    </source>
</evidence>
<dbReference type="InterPro" id="IPR006630">
    <property type="entry name" value="La_HTH"/>
</dbReference>